<dbReference type="InterPro" id="IPR057666">
    <property type="entry name" value="DrpA_SLOG"/>
</dbReference>
<evidence type="ECO:0000256" key="1">
    <source>
        <dbReference type="ARBA" id="ARBA00006525"/>
    </source>
</evidence>
<dbReference type="GO" id="GO:0009294">
    <property type="term" value="P:DNA-mediated transformation"/>
    <property type="evidence" value="ECO:0007669"/>
    <property type="project" value="InterPro"/>
</dbReference>
<reference evidence="3" key="1">
    <citation type="submission" date="2016-10" db="EMBL/GenBank/DDBJ databases">
        <authorList>
            <person name="de Groot N.N."/>
        </authorList>
    </citation>
    <scope>NUCLEOTIDE SEQUENCE</scope>
</reference>
<proteinExistence type="inferred from homology"/>
<protein>
    <submittedName>
        <fullName evidence="3">Rossmann fold nucleotide-binding protein Smf possibly involved in DNA uptake</fullName>
    </submittedName>
</protein>
<dbReference type="PANTHER" id="PTHR43022:SF1">
    <property type="entry name" value="PROTEIN SMF"/>
    <property type="match status" value="1"/>
</dbReference>
<gene>
    <name evidence="3" type="ORF">MNB_SV-10-536</name>
</gene>
<dbReference type="EMBL" id="FPHL01000018">
    <property type="protein sequence ID" value="SFV58957.1"/>
    <property type="molecule type" value="Genomic_DNA"/>
</dbReference>
<dbReference type="Gene3D" id="3.40.50.450">
    <property type="match status" value="1"/>
</dbReference>
<sequence length="258" mass="28390">MNMTVTEHIPALDAMKKYPPALFYKGDLSLLKRPKVSIVGTRRPMNYTREFTYTLAKALAQRGVCVVSGAAMGVDGIAHEGAGSENTIAVVANGLDIRYPAVHNVLISSIEEKGLVLSQFNEGFRTTGWSFVVRNELVVALGDILIVTEADLDSGSMRSVEFALKMGKEIFVLPHRLDGSRGTNALLQEGKATAITDVEKFASRFGTAVKQTVEKDDFFYFCQCMPTFDQTVEKFGDRVYEAELEGIITIHNGIVRLQ</sequence>
<dbReference type="Pfam" id="PF02481">
    <property type="entry name" value="DNA_processg_A"/>
    <property type="match status" value="1"/>
</dbReference>
<organism evidence="3">
    <name type="scientific">hydrothermal vent metagenome</name>
    <dbReference type="NCBI Taxonomy" id="652676"/>
    <lineage>
        <taxon>unclassified sequences</taxon>
        <taxon>metagenomes</taxon>
        <taxon>ecological metagenomes</taxon>
    </lineage>
</organism>
<accession>A0A1W1BZQ3</accession>
<comment type="similarity">
    <text evidence="1">Belongs to the DprA/Smf family.</text>
</comment>
<feature type="domain" description="Smf/DprA SLOG" evidence="2">
    <location>
        <begin position="11"/>
        <end position="204"/>
    </location>
</feature>
<evidence type="ECO:0000259" key="2">
    <source>
        <dbReference type="Pfam" id="PF02481"/>
    </source>
</evidence>
<evidence type="ECO:0000313" key="3">
    <source>
        <dbReference type="EMBL" id="SFV58957.1"/>
    </source>
</evidence>
<dbReference type="InterPro" id="IPR003488">
    <property type="entry name" value="DprA"/>
</dbReference>
<dbReference type="PANTHER" id="PTHR43022">
    <property type="entry name" value="PROTEIN SMF"/>
    <property type="match status" value="1"/>
</dbReference>
<name>A0A1W1BZQ3_9ZZZZ</name>
<dbReference type="AlphaFoldDB" id="A0A1W1BZQ3"/>
<dbReference type="SUPFAM" id="SSF102405">
    <property type="entry name" value="MCP/YpsA-like"/>
    <property type="match status" value="1"/>
</dbReference>